<dbReference type="InterPro" id="IPR005545">
    <property type="entry name" value="YCII"/>
</dbReference>
<dbReference type="Proteomes" id="UP000006833">
    <property type="component" value="Chromosome"/>
</dbReference>
<proteinExistence type="inferred from homology"/>
<feature type="domain" description="YCII-related" evidence="2">
    <location>
        <begin position="29"/>
        <end position="100"/>
    </location>
</feature>
<protein>
    <submittedName>
        <fullName evidence="3">YCII-related</fullName>
    </submittedName>
</protein>
<dbReference type="SUPFAM" id="SSF54909">
    <property type="entry name" value="Dimeric alpha+beta barrel"/>
    <property type="match status" value="1"/>
</dbReference>
<dbReference type="Gene3D" id="3.30.70.1060">
    <property type="entry name" value="Dimeric alpha+beta barrel"/>
    <property type="match status" value="1"/>
</dbReference>
<evidence type="ECO:0000313" key="4">
    <source>
        <dbReference type="Proteomes" id="UP000006833"/>
    </source>
</evidence>
<name>A8LS03_DINSH</name>
<accession>A8LS03</accession>
<dbReference type="EMBL" id="CP000830">
    <property type="protein sequence ID" value="ABV92710.1"/>
    <property type="molecule type" value="Genomic_DNA"/>
</dbReference>
<evidence type="ECO:0000259" key="2">
    <source>
        <dbReference type="Pfam" id="PF03795"/>
    </source>
</evidence>
<comment type="similarity">
    <text evidence="1">Belongs to the YciI family.</text>
</comment>
<dbReference type="KEGG" id="dsh:Dshi_0968"/>
<dbReference type="eggNOG" id="COG2350">
    <property type="taxonomic scope" value="Bacteria"/>
</dbReference>
<dbReference type="HOGENOM" id="CLU_110355_4_0_5"/>
<dbReference type="InterPro" id="IPR011008">
    <property type="entry name" value="Dimeric_a/b-barrel"/>
</dbReference>
<dbReference type="AlphaFoldDB" id="A8LS03"/>
<evidence type="ECO:0000313" key="3">
    <source>
        <dbReference type="EMBL" id="ABV92710.1"/>
    </source>
</evidence>
<sequence length="151" mass="16371">MRAWADHKSEAKSRGALAEELYAVISSPAGAPEDVRANLPAHLAYQAHQEASGALFLAGPVSDESGEMMEGMGLIIYRVVSLDAAQAIAEADPMHRSGARSFVLRRWLVNEGALTLREPGSARRALRLTSGWYWAGERGLRTPWPCAAPCR</sequence>
<keyword evidence="4" id="KW-1185">Reference proteome</keyword>
<dbReference type="Pfam" id="PF03795">
    <property type="entry name" value="YCII"/>
    <property type="match status" value="1"/>
</dbReference>
<evidence type="ECO:0000256" key="1">
    <source>
        <dbReference type="ARBA" id="ARBA00007689"/>
    </source>
</evidence>
<dbReference type="STRING" id="398580.Dshi_0968"/>
<gene>
    <name evidence="3" type="ordered locus">Dshi_0968</name>
</gene>
<dbReference type="OrthoDB" id="5523400at2"/>
<organism evidence="3 4">
    <name type="scientific">Dinoroseobacter shibae (strain DSM 16493 / NCIMB 14021 / DFL 12)</name>
    <dbReference type="NCBI Taxonomy" id="398580"/>
    <lineage>
        <taxon>Bacteria</taxon>
        <taxon>Pseudomonadati</taxon>
        <taxon>Pseudomonadota</taxon>
        <taxon>Alphaproteobacteria</taxon>
        <taxon>Rhodobacterales</taxon>
        <taxon>Roseobacteraceae</taxon>
        <taxon>Dinoroseobacter</taxon>
    </lineage>
</organism>
<reference evidence="4" key="1">
    <citation type="journal article" date="2010" name="ISME J.">
        <title>The complete genome sequence of the algal symbiont Dinoroseobacter shibae: a hitchhiker's guide to life in the sea.</title>
        <authorList>
            <person name="Wagner-Dobler I."/>
            <person name="Ballhausen B."/>
            <person name="Berger M."/>
            <person name="Brinkhoff T."/>
            <person name="Buchholz I."/>
            <person name="Bunk B."/>
            <person name="Cypionka H."/>
            <person name="Daniel R."/>
            <person name="Drepper T."/>
            <person name="Gerdts G."/>
            <person name="Hahnke S."/>
            <person name="Han C."/>
            <person name="Jahn D."/>
            <person name="Kalhoefer D."/>
            <person name="Kiss H."/>
            <person name="Klenk H.P."/>
            <person name="Kyrpides N."/>
            <person name="Liebl W."/>
            <person name="Liesegang H."/>
            <person name="Meincke L."/>
            <person name="Pati A."/>
            <person name="Petersen J."/>
            <person name="Piekarski T."/>
            <person name="Pommerenke C."/>
            <person name="Pradella S."/>
            <person name="Pukall R."/>
            <person name="Rabus R."/>
            <person name="Stackebrandt E."/>
            <person name="Thole S."/>
            <person name="Thompson L."/>
            <person name="Tielen P."/>
            <person name="Tomasch J."/>
            <person name="von Jan M."/>
            <person name="Wanphrut N."/>
            <person name="Wichels A."/>
            <person name="Zech H."/>
            <person name="Simon M."/>
        </authorList>
    </citation>
    <scope>NUCLEOTIDE SEQUENCE [LARGE SCALE GENOMIC DNA]</scope>
    <source>
        <strain evidence="4">DSM 16493 / NCIMB 14021 / DFL 12</strain>
    </source>
</reference>